<proteinExistence type="predicted"/>
<sequence length="285" mass="31827">MMKLVTSNMMSHLVCLLAIMGGYYLKMAETVSMSLSNFLSMEKNSVDYSPLLSPRVDEAAKKTFCLVSATKWTLKSLISVIFIAWAAFIFVFPAELVHGLYSKWINLSKGTPFGITGSIFMIFSAPVLIIAFLAIAHLLITGEHQFHGYVIFQKLCYLLQFDMLGTLFLNWVLMAGRRVPSIQGFVYGHFLCLSMDHLGLFLHKGLLFVICMVAGVVIFGGFVVGLWHIWEKRSSMKDRPNNVTIDEIQQTGTLGPKDPSQDNIAKPTIIRYGSRPDFKGMSSSS</sequence>
<reference evidence="3 4" key="1">
    <citation type="submission" date="2024-01" db="EMBL/GenBank/DDBJ databases">
        <title>The genomes of 5 underutilized Papilionoideae crops provide insights into root nodulation and disease resistanc.</title>
        <authorList>
            <person name="Jiang F."/>
        </authorList>
    </citation>
    <scope>NUCLEOTIDE SEQUENCE [LARGE SCALE GENOMIC DNA]</scope>
    <source>
        <strain evidence="3">LVBAO_FW01</strain>
        <tissue evidence="3">Leaves</tissue>
    </source>
</reference>
<keyword evidence="2" id="KW-0812">Transmembrane</keyword>
<feature type="transmembrane region" description="Helical" evidence="2">
    <location>
        <begin position="207"/>
        <end position="230"/>
    </location>
</feature>
<comment type="caution">
    <text evidence="3">The sequence shown here is derived from an EMBL/GenBank/DDBJ whole genome shotgun (WGS) entry which is preliminary data.</text>
</comment>
<feature type="transmembrane region" description="Helical" evidence="2">
    <location>
        <begin position="146"/>
        <end position="172"/>
    </location>
</feature>
<feature type="transmembrane region" description="Helical" evidence="2">
    <location>
        <begin position="113"/>
        <end position="140"/>
    </location>
</feature>
<name>A0AAN9L853_CANGL</name>
<keyword evidence="4" id="KW-1185">Reference proteome</keyword>
<protein>
    <submittedName>
        <fullName evidence="3">Uncharacterized protein</fullName>
    </submittedName>
</protein>
<organism evidence="3 4">
    <name type="scientific">Canavalia gladiata</name>
    <name type="common">Sword bean</name>
    <name type="synonym">Dolichos gladiatus</name>
    <dbReference type="NCBI Taxonomy" id="3824"/>
    <lineage>
        <taxon>Eukaryota</taxon>
        <taxon>Viridiplantae</taxon>
        <taxon>Streptophyta</taxon>
        <taxon>Embryophyta</taxon>
        <taxon>Tracheophyta</taxon>
        <taxon>Spermatophyta</taxon>
        <taxon>Magnoliopsida</taxon>
        <taxon>eudicotyledons</taxon>
        <taxon>Gunneridae</taxon>
        <taxon>Pentapetalae</taxon>
        <taxon>rosids</taxon>
        <taxon>fabids</taxon>
        <taxon>Fabales</taxon>
        <taxon>Fabaceae</taxon>
        <taxon>Papilionoideae</taxon>
        <taxon>50 kb inversion clade</taxon>
        <taxon>NPAAA clade</taxon>
        <taxon>indigoferoid/millettioid clade</taxon>
        <taxon>Phaseoleae</taxon>
        <taxon>Canavalia</taxon>
    </lineage>
</organism>
<keyword evidence="2" id="KW-1133">Transmembrane helix</keyword>
<evidence type="ECO:0000313" key="4">
    <source>
        <dbReference type="Proteomes" id="UP001367508"/>
    </source>
</evidence>
<dbReference type="EMBL" id="JAYMYQ010000005">
    <property type="protein sequence ID" value="KAK7331215.1"/>
    <property type="molecule type" value="Genomic_DNA"/>
</dbReference>
<feature type="region of interest" description="Disordered" evidence="1">
    <location>
        <begin position="247"/>
        <end position="266"/>
    </location>
</feature>
<evidence type="ECO:0000256" key="2">
    <source>
        <dbReference type="SAM" id="Phobius"/>
    </source>
</evidence>
<evidence type="ECO:0000313" key="3">
    <source>
        <dbReference type="EMBL" id="KAK7331215.1"/>
    </source>
</evidence>
<dbReference type="AlphaFoldDB" id="A0AAN9L853"/>
<evidence type="ECO:0000256" key="1">
    <source>
        <dbReference type="SAM" id="MobiDB-lite"/>
    </source>
</evidence>
<keyword evidence="2" id="KW-0472">Membrane</keyword>
<feature type="transmembrane region" description="Helical" evidence="2">
    <location>
        <begin position="184"/>
        <end position="201"/>
    </location>
</feature>
<feature type="transmembrane region" description="Helical" evidence="2">
    <location>
        <begin position="77"/>
        <end position="101"/>
    </location>
</feature>
<gene>
    <name evidence="3" type="ORF">VNO77_25433</name>
</gene>
<dbReference type="Proteomes" id="UP001367508">
    <property type="component" value="Unassembled WGS sequence"/>
</dbReference>
<accession>A0AAN9L853</accession>